<evidence type="ECO:0008006" key="4">
    <source>
        <dbReference type="Google" id="ProtNLM"/>
    </source>
</evidence>
<gene>
    <name evidence="2" type="ORF">QQ91_0006450</name>
</gene>
<keyword evidence="1" id="KW-1133">Transmembrane helix</keyword>
<organism evidence="2 3">
    <name type="scientific">Lyngbya confervoides BDU141951</name>
    <dbReference type="NCBI Taxonomy" id="1574623"/>
    <lineage>
        <taxon>Bacteria</taxon>
        <taxon>Bacillati</taxon>
        <taxon>Cyanobacteriota</taxon>
        <taxon>Cyanophyceae</taxon>
        <taxon>Oscillatoriophycideae</taxon>
        <taxon>Oscillatoriales</taxon>
        <taxon>Microcoleaceae</taxon>
        <taxon>Lyngbya</taxon>
    </lineage>
</organism>
<sequence length="113" mass="12980">MQTIVIVLNVILAIGGLWLAWRLRQLQRALKRTTQALILTEMTVQHTLQLLPPKIIQGQMTVQQGQLFLLQLDLAIRQAQQIWILLKPGRLILLLLWRRPLARGGLVRYFLGG</sequence>
<evidence type="ECO:0000313" key="3">
    <source>
        <dbReference type="Proteomes" id="UP000031561"/>
    </source>
</evidence>
<dbReference type="AlphaFoldDB" id="A0ABD4T250"/>
<name>A0ABD4T250_9CYAN</name>
<dbReference type="RefSeq" id="WP_166281234.1">
    <property type="nucleotide sequence ID" value="NZ_JTHE03000041.1"/>
</dbReference>
<keyword evidence="1" id="KW-0472">Membrane</keyword>
<reference evidence="2 3" key="1">
    <citation type="journal article" date="2015" name="Genome Announc.">
        <title>Draft Genome Sequence of Filamentous Marine Cyanobacterium Lyngbya confervoides Strain BDU141951.</title>
        <authorList>
            <person name="Chandrababunaidu M.M."/>
            <person name="Sen D."/>
            <person name="Tripathy S."/>
        </authorList>
    </citation>
    <scope>NUCLEOTIDE SEQUENCE [LARGE SCALE GENOMIC DNA]</scope>
    <source>
        <strain evidence="2 3">BDU141951</strain>
    </source>
</reference>
<proteinExistence type="predicted"/>
<feature type="transmembrane region" description="Helical" evidence="1">
    <location>
        <begin position="6"/>
        <end position="23"/>
    </location>
</feature>
<dbReference type="Proteomes" id="UP000031561">
    <property type="component" value="Unassembled WGS sequence"/>
</dbReference>
<accession>A0ABD4T250</accession>
<dbReference type="EMBL" id="JTHE03000041">
    <property type="protein sequence ID" value="MCM1982466.1"/>
    <property type="molecule type" value="Genomic_DNA"/>
</dbReference>
<comment type="caution">
    <text evidence="2">The sequence shown here is derived from an EMBL/GenBank/DDBJ whole genome shotgun (WGS) entry which is preliminary data.</text>
</comment>
<protein>
    <recommendedName>
        <fullName evidence="4">Histidine kinase</fullName>
    </recommendedName>
</protein>
<keyword evidence="3" id="KW-1185">Reference proteome</keyword>
<evidence type="ECO:0000256" key="1">
    <source>
        <dbReference type="SAM" id="Phobius"/>
    </source>
</evidence>
<evidence type="ECO:0000313" key="2">
    <source>
        <dbReference type="EMBL" id="MCM1982466.1"/>
    </source>
</evidence>
<keyword evidence="1" id="KW-0812">Transmembrane</keyword>